<organism evidence="9 10">
    <name type="scientific">Tropheryma whipplei (strain Twist)</name>
    <name type="common">Whipple's bacillus</name>
    <dbReference type="NCBI Taxonomy" id="203267"/>
    <lineage>
        <taxon>Bacteria</taxon>
        <taxon>Bacillati</taxon>
        <taxon>Actinomycetota</taxon>
        <taxon>Actinomycetes</taxon>
        <taxon>Micrococcales</taxon>
        <taxon>Tropherymataceae</taxon>
        <taxon>Tropheryma</taxon>
    </lineage>
</organism>
<keyword evidence="3" id="KW-1003">Cell membrane</keyword>
<dbReference type="InterPro" id="IPR045621">
    <property type="entry name" value="BPD_transp_1_N"/>
</dbReference>
<feature type="transmembrane region" description="Helical" evidence="7">
    <location>
        <begin position="155"/>
        <end position="176"/>
    </location>
</feature>
<dbReference type="Pfam" id="PF19300">
    <property type="entry name" value="BPD_transp_1_N"/>
    <property type="match status" value="1"/>
</dbReference>
<feature type="transmembrane region" description="Helical" evidence="7">
    <location>
        <begin position="123"/>
        <end position="143"/>
    </location>
</feature>
<name>Q83N24_TROWT</name>
<dbReference type="CDD" id="cd06261">
    <property type="entry name" value="TM_PBP2"/>
    <property type="match status" value="1"/>
</dbReference>
<dbReference type="AlphaFoldDB" id="Q83N24"/>
<evidence type="ECO:0000313" key="10">
    <source>
        <dbReference type="Proteomes" id="UP000002200"/>
    </source>
</evidence>
<dbReference type="STRING" id="203267.TWT_140"/>
<dbReference type="Pfam" id="PF00528">
    <property type="entry name" value="BPD_transp_1"/>
    <property type="match status" value="1"/>
</dbReference>
<keyword evidence="6 7" id="KW-0472">Membrane</keyword>
<keyword evidence="4 7" id="KW-0812">Transmembrane</keyword>
<dbReference type="PANTHER" id="PTHR43163:SF7">
    <property type="entry name" value="DIPEPTIDE-TRANSPORT INTEGRAL MEMBRANE PROTEIN ABC TRANSPORTER DPPB-RELATED"/>
    <property type="match status" value="1"/>
</dbReference>
<dbReference type="Gene3D" id="1.10.3720.10">
    <property type="entry name" value="MetI-like"/>
    <property type="match status" value="1"/>
</dbReference>
<accession>Q83N24</accession>
<dbReference type="eggNOG" id="COG0601">
    <property type="taxonomic scope" value="Bacteria"/>
</dbReference>
<dbReference type="InterPro" id="IPR035906">
    <property type="entry name" value="MetI-like_sf"/>
</dbReference>
<evidence type="ECO:0000313" key="9">
    <source>
        <dbReference type="EMBL" id="AAO44237.1"/>
    </source>
</evidence>
<evidence type="ECO:0000256" key="5">
    <source>
        <dbReference type="ARBA" id="ARBA00022989"/>
    </source>
</evidence>
<feature type="transmembrane region" description="Helical" evidence="7">
    <location>
        <begin position="296"/>
        <end position="322"/>
    </location>
</feature>
<evidence type="ECO:0000256" key="7">
    <source>
        <dbReference type="RuleBase" id="RU363032"/>
    </source>
</evidence>
<dbReference type="HOGENOM" id="CLU_036879_0_0_11"/>
<feature type="transmembrane region" description="Helical" evidence="7">
    <location>
        <begin position="250"/>
        <end position="276"/>
    </location>
</feature>
<dbReference type="InterPro" id="IPR000515">
    <property type="entry name" value="MetI-like"/>
</dbReference>
<comment type="similarity">
    <text evidence="7">Belongs to the binding-protein-dependent transport system permease family.</text>
</comment>
<evidence type="ECO:0000256" key="2">
    <source>
        <dbReference type="ARBA" id="ARBA00022448"/>
    </source>
</evidence>
<keyword evidence="5 7" id="KW-1133">Transmembrane helix</keyword>
<sequence>MWPARFCFVSPLSCVKPWRCVLGRYVLFRLLQFVPVFVGATFLIYLLVFLMPGDPIAALFGDKRPSPDVVAAIREQYNLDKPFIVQYFIWFSGILTGNMGVTFSGQSVTEVLGSTIPVSAQLGFMALVIQLLLGLSVGLIAGLRPYRLFDTTSTLFLLALVSIPSFVLAFLLQFFIGIQLRLLPVTVGGDTSFYRMLLPAFSLGLLGMVGYARVFRGEILKTRAQDFVNFAYSKGLSKARVIFGHIVRNSLLVVVTLIGFDLAGLIGGAIITEGIFNVPGVGNVFYQATIRGEGPTIVSFSAVFVIAFMLANLLVDISYSYIDPRIRLSGRK</sequence>
<feature type="transmembrane region" description="Helical" evidence="7">
    <location>
        <begin position="26"/>
        <end position="50"/>
    </location>
</feature>
<dbReference type="EMBL" id="AE014184">
    <property type="protein sequence ID" value="AAO44237.1"/>
    <property type="molecule type" value="Genomic_DNA"/>
</dbReference>
<dbReference type="GO" id="GO:0055085">
    <property type="term" value="P:transmembrane transport"/>
    <property type="evidence" value="ECO:0007669"/>
    <property type="project" value="InterPro"/>
</dbReference>
<feature type="transmembrane region" description="Helical" evidence="7">
    <location>
        <begin position="83"/>
        <end position="103"/>
    </location>
</feature>
<evidence type="ECO:0000256" key="4">
    <source>
        <dbReference type="ARBA" id="ARBA00022692"/>
    </source>
</evidence>
<evidence type="ECO:0000256" key="3">
    <source>
        <dbReference type="ARBA" id="ARBA00022475"/>
    </source>
</evidence>
<evidence type="ECO:0000256" key="1">
    <source>
        <dbReference type="ARBA" id="ARBA00004651"/>
    </source>
</evidence>
<reference evidence="9 10" key="1">
    <citation type="journal article" date="2003" name="Genome Res.">
        <title>Tropheryma whipplei twist: a human pathogenic Actinobacteria with a reduced genome.</title>
        <authorList>
            <person name="Raoult D."/>
            <person name="Ogata H."/>
            <person name="Audic S."/>
            <person name="Robert C."/>
            <person name="Suhre K."/>
            <person name="Drancourt M."/>
            <person name="Claverie J.-M."/>
        </authorList>
    </citation>
    <scope>NUCLEOTIDE SEQUENCE [LARGE SCALE GENOMIC DNA]</scope>
    <source>
        <strain evidence="9 10">Twist</strain>
    </source>
</reference>
<comment type="subcellular location">
    <subcellularLocation>
        <location evidence="1 7">Cell membrane</location>
        <topology evidence="1 7">Multi-pass membrane protein</topology>
    </subcellularLocation>
</comment>
<feature type="domain" description="ABC transmembrane type-1" evidence="8">
    <location>
        <begin position="116"/>
        <end position="315"/>
    </location>
</feature>
<keyword evidence="2 7" id="KW-0813">Transport</keyword>
<protein>
    <submittedName>
        <fullName evidence="9">Dipeptide transport system permease protein</fullName>
    </submittedName>
</protein>
<dbReference type="PROSITE" id="PS50928">
    <property type="entry name" value="ABC_TM1"/>
    <property type="match status" value="1"/>
</dbReference>
<evidence type="ECO:0000259" key="8">
    <source>
        <dbReference type="PROSITE" id="PS50928"/>
    </source>
</evidence>
<dbReference type="SUPFAM" id="SSF161098">
    <property type="entry name" value="MetI-like"/>
    <property type="match status" value="1"/>
</dbReference>
<dbReference type="Proteomes" id="UP000002200">
    <property type="component" value="Chromosome"/>
</dbReference>
<proteinExistence type="inferred from homology"/>
<feature type="transmembrane region" description="Helical" evidence="7">
    <location>
        <begin position="196"/>
        <end position="215"/>
    </location>
</feature>
<dbReference type="GO" id="GO:0005886">
    <property type="term" value="C:plasma membrane"/>
    <property type="evidence" value="ECO:0007669"/>
    <property type="project" value="UniProtKB-SubCell"/>
</dbReference>
<keyword evidence="10" id="KW-1185">Reference proteome</keyword>
<evidence type="ECO:0000256" key="6">
    <source>
        <dbReference type="ARBA" id="ARBA00023136"/>
    </source>
</evidence>
<gene>
    <name evidence="9" type="primary">dppB</name>
    <name evidence="9" type="ordered locus">TWT_140</name>
</gene>
<dbReference type="PANTHER" id="PTHR43163">
    <property type="entry name" value="DIPEPTIDE TRANSPORT SYSTEM PERMEASE PROTEIN DPPB-RELATED"/>
    <property type="match status" value="1"/>
</dbReference>
<dbReference type="KEGG" id="twh:TWT_140"/>